<reference evidence="1" key="1">
    <citation type="journal article" date="2021" name="Nat. Commun.">
        <title>Genetic determinants of endophytism in the Arabidopsis root mycobiome.</title>
        <authorList>
            <person name="Mesny F."/>
            <person name="Miyauchi S."/>
            <person name="Thiergart T."/>
            <person name="Pickel B."/>
            <person name="Atanasova L."/>
            <person name="Karlsson M."/>
            <person name="Huettel B."/>
            <person name="Barry K.W."/>
            <person name="Haridas S."/>
            <person name="Chen C."/>
            <person name="Bauer D."/>
            <person name="Andreopoulos W."/>
            <person name="Pangilinan J."/>
            <person name="LaButti K."/>
            <person name="Riley R."/>
            <person name="Lipzen A."/>
            <person name="Clum A."/>
            <person name="Drula E."/>
            <person name="Henrissat B."/>
            <person name="Kohler A."/>
            <person name="Grigoriev I.V."/>
            <person name="Martin F.M."/>
            <person name="Hacquard S."/>
        </authorList>
    </citation>
    <scope>NUCLEOTIDE SEQUENCE</scope>
    <source>
        <strain evidence="1">MPI-CAGE-CH-0243</strain>
    </source>
</reference>
<sequence>QTAPSLTETPGIQAPLSVNERITLGSTTLNLTPGLSTIIGVGTSATLVAMTTNVAGQTIIVISSSGTAISATVTKTAVVYTAPRTGFDAILTAAAKPADNWNRNTAGSPTSTTASKGGAAQRWNDRTEWWAGVLFGLGVAAKDAGFSSFKAFLESYGLRIWNDDDVEEGKEILRAMGYVLRS</sequence>
<accession>A0A9P9DWW1</accession>
<evidence type="ECO:0000313" key="2">
    <source>
        <dbReference type="Proteomes" id="UP000700596"/>
    </source>
</evidence>
<gene>
    <name evidence="1" type="ORF">B0J11DRAFT_433424</name>
</gene>
<comment type="caution">
    <text evidence="1">The sequence shown here is derived from an EMBL/GenBank/DDBJ whole genome shotgun (WGS) entry which is preliminary data.</text>
</comment>
<dbReference type="OrthoDB" id="4232400at2759"/>
<evidence type="ECO:0000313" key="1">
    <source>
        <dbReference type="EMBL" id="KAH7126711.1"/>
    </source>
</evidence>
<feature type="non-terminal residue" evidence="1">
    <location>
        <position position="1"/>
    </location>
</feature>
<organism evidence="1 2">
    <name type="scientific">Dendryphion nanum</name>
    <dbReference type="NCBI Taxonomy" id="256645"/>
    <lineage>
        <taxon>Eukaryota</taxon>
        <taxon>Fungi</taxon>
        <taxon>Dikarya</taxon>
        <taxon>Ascomycota</taxon>
        <taxon>Pezizomycotina</taxon>
        <taxon>Dothideomycetes</taxon>
        <taxon>Pleosporomycetidae</taxon>
        <taxon>Pleosporales</taxon>
        <taxon>Torulaceae</taxon>
        <taxon>Dendryphion</taxon>
    </lineage>
</organism>
<dbReference type="AlphaFoldDB" id="A0A9P9DWW1"/>
<protein>
    <submittedName>
        <fullName evidence="1">Uncharacterized protein</fullName>
    </submittedName>
</protein>
<keyword evidence="2" id="KW-1185">Reference proteome</keyword>
<dbReference type="EMBL" id="JAGMWT010000006">
    <property type="protein sequence ID" value="KAH7126711.1"/>
    <property type="molecule type" value="Genomic_DNA"/>
</dbReference>
<dbReference type="Proteomes" id="UP000700596">
    <property type="component" value="Unassembled WGS sequence"/>
</dbReference>
<proteinExistence type="predicted"/>
<name>A0A9P9DWW1_9PLEO</name>